<sequence length="271" mass="30090">MASTSTTEPNGLDISEIPIYITGVRITSSGMESAKRLVRSIVEQQSMRPNLVPTTYEESRAYLEQEGGNVDLLREMCLVVAVNIPENQEILMMTSALGIFQELKSGPVELTLYLRGIPVPSGTFPKPFTDTILDTAKQNFSNIVPTTYEASKAYLDGEMLKPTGERNLRREMCMIIVVAVPKNQEVYLKNTTLGILFALTERTMMLLPTVDYPPTAFGTLDDPLSSKLMDKKTSKPAQATIVLAYFTRTGDDLDYIGDIKDQIRVDGTPYQ</sequence>
<dbReference type="OrthoDB" id="3079716at2759"/>
<dbReference type="EMBL" id="KL142377">
    <property type="protein sequence ID" value="KDR77228.1"/>
    <property type="molecule type" value="Genomic_DNA"/>
</dbReference>
<dbReference type="HOGENOM" id="CLU_1026897_0_0_1"/>
<organism evidence="1 2">
    <name type="scientific">Galerina marginata (strain CBS 339.88)</name>
    <dbReference type="NCBI Taxonomy" id="685588"/>
    <lineage>
        <taxon>Eukaryota</taxon>
        <taxon>Fungi</taxon>
        <taxon>Dikarya</taxon>
        <taxon>Basidiomycota</taxon>
        <taxon>Agaricomycotina</taxon>
        <taxon>Agaricomycetes</taxon>
        <taxon>Agaricomycetidae</taxon>
        <taxon>Agaricales</taxon>
        <taxon>Agaricineae</taxon>
        <taxon>Strophariaceae</taxon>
        <taxon>Galerina</taxon>
    </lineage>
</organism>
<reference evidence="2" key="1">
    <citation type="journal article" date="2014" name="Proc. Natl. Acad. Sci. U.S.A.">
        <title>Extensive sampling of basidiomycete genomes demonstrates inadequacy of the white-rot/brown-rot paradigm for wood decay fungi.</title>
        <authorList>
            <person name="Riley R."/>
            <person name="Salamov A.A."/>
            <person name="Brown D.W."/>
            <person name="Nagy L.G."/>
            <person name="Floudas D."/>
            <person name="Held B.W."/>
            <person name="Levasseur A."/>
            <person name="Lombard V."/>
            <person name="Morin E."/>
            <person name="Otillar R."/>
            <person name="Lindquist E.A."/>
            <person name="Sun H."/>
            <person name="LaButti K.M."/>
            <person name="Schmutz J."/>
            <person name="Jabbour D."/>
            <person name="Luo H."/>
            <person name="Baker S.E."/>
            <person name="Pisabarro A.G."/>
            <person name="Walton J.D."/>
            <person name="Blanchette R.A."/>
            <person name="Henrissat B."/>
            <person name="Martin F."/>
            <person name="Cullen D."/>
            <person name="Hibbett D.S."/>
            <person name="Grigoriev I.V."/>
        </authorList>
    </citation>
    <scope>NUCLEOTIDE SEQUENCE [LARGE SCALE GENOMIC DNA]</scope>
    <source>
        <strain evidence="2">CBS 339.88</strain>
    </source>
</reference>
<protein>
    <submittedName>
        <fullName evidence="1">Uncharacterized protein</fullName>
    </submittedName>
</protein>
<name>A0A067TE12_GALM3</name>
<keyword evidence="2" id="KW-1185">Reference proteome</keyword>
<evidence type="ECO:0000313" key="2">
    <source>
        <dbReference type="Proteomes" id="UP000027222"/>
    </source>
</evidence>
<gene>
    <name evidence="1" type="ORF">GALMADRAFT_139239</name>
</gene>
<accession>A0A067TE12</accession>
<proteinExistence type="predicted"/>
<dbReference type="Proteomes" id="UP000027222">
    <property type="component" value="Unassembled WGS sequence"/>
</dbReference>
<dbReference type="AlphaFoldDB" id="A0A067TE12"/>
<evidence type="ECO:0000313" key="1">
    <source>
        <dbReference type="EMBL" id="KDR77228.1"/>
    </source>
</evidence>